<evidence type="ECO:0000256" key="1">
    <source>
        <dbReference type="ARBA" id="ARBA00001968"/>
    </source>
</evidence>
<comment type="subcellular location">
    <subcellularLocation>
        <location evidence="4">Cytoplasm</location>
    </subcellularLocation>
</comment>
<evidence type="ECO:0000256" key="4">
    <source>
        <dbReference type="HAMAP-Rule" id="MF_00528"/>
    </source>
</evidence>
<dbReference type="EMBL" id="CP043420">
    <property type="protein sequence ID" value="QEL11466.1"/>
    <property type="molecule type" value="Genomic_DNA"/>
</dbReference>
<dbReference type="NCBIfam" id="TIGR00172">
    <property type="entry name" value="maf"/>
    <property type="match status" value="1"/>
</dbReference>
<comment type="function">
    <text evidence="4">Nucleoside triphosphate pyrophosphatase that hydrolyzes dTTP and UTP. May have a dual role in cell division arrest and in preventing the incorporation of modified nucleotides into cellular nucleic acids.</text>
</comment>
<feature type="site" description="Important for substrate specificity" evidence="4">
    <location>
        <position position="13"/>
    </location>
</feature>
<dbReference type="CDD" id="cd00555">
    <property type="entry name" value="Maf"/>
    <property type="match status" value="1"/>
</dbReference>
<dbReference type="KEGG" id="kuy:FY550_10155"/>
<sequence>MSEQLILASASPRRRMLLETIGVSCQVMPMDIDETPELDEAPMAYVRRMACEKARAGLRKAPNGVVLGADTALSLEGVILGKPGGDDRARQMLEALSGRTHQVLSAVAVAGPAGLLSECVISEVTVAELDAACIDAYLATGEGQDKAGGYAIQGLAAAFIQRLSGSYSAVVGLPLCETAELLIRQGIAIWQPPRSA</sequence>
<dbReference type="PANTHER" id="PTHR43213">
    <property type="entry name" value="BIFUNCTIONAL DTTP/UTP PYROPHOSPHATASE/METHYLTRANSFERASE PROTEIN-RELATED"/>
    <property type="match status" value="1"/>
</dbReference>
<comment type="catalytic activity">
    <reaction evidence="4">
        <text>UTP + H2O = UMP + diphosphate + H(+)</text>
        <dbReference type="Rhea" id="RHEA:29395"/>
        <dbReference type="ChEBI" id="CHEBI:15377"/>
        <dbReference type="ChEBI" id="CHEBI:15378"/>
        <dbReference type="ChEBI" id="CHEBI:33019"/>
        <dbReference type="ChEBI" id="CHEBI:46398"/>
        <dbReference type="ChEBI" id="CHEBI:57865"/>
        <dbReference type="EC" id="3.6.1.9"/>
    </reaction>
</comment>
<accession>A0A1S1NY19</accession>
<evidence type="ECO:0000313" key="6">
    <source>
        <dbReference type="Proteomes" id="UP000322553"/>
    </source>
</evidence>
<evidence type="ECO:0000256" key="2">
    <source>
        <dbReference type="ARBA" id="ARBA00022801"/>
    </source>
</evidence>
<reference evidence="5 6" key="1">
    <citation type="submission" date="2019-08" db="EMBL/GenBank/DDBJ databases">
        <title>Complete genome sequence of Kushneria sp. YCWA18, a halophilic phosphate-solubilizing bacterium isolated from Daqiao saltern in China.</title>
        <authorList>
            <person name="Du G.-X."/>
            <person name="Qu L.-Y."/>
        </authorList>
    </citation>
    <scope>NUCLEOTIDE SEQUENCE [LARGE SCALE GENOMIC DNA]</scope>
    <source>
        <strain evidence="5 6">YCWA18</strain>
    </source>
</reference>
<gene>
    <name evidence="5" type="ORF">FY550_10155</name>
</gene>
<dbReference type="AlphaFoldDB" id="A0A1S1NY19"/>
<feature type="active site" description="Proton acceptor" evidence="4">
    <location>
        <position position="70"/>
    </location>
</feature>
<feature type="site" description="Important for substrate specificity" evidence="4">
    <location>
        <position position="153"/>
    </location>
</feature>
<dbReference type="Gene3D" id="3.90.950.10">
    <property type="match status" value="1"/>
</dbReference>
<dbReference type="STRING" id="657387.BH688_06425"/>
<evidence type="ECO:0000256" key="3">
    <source>
        <dbReference type="ARBA" id="ARBA00023080"/>
    </source>
</evidence>
<dbReference type="GO" id="GO:0047429">
    <property type="term" value="F:nucleoside triphosphate diphosphatase activity"/>
    <property type="evidence" value="ECO:0007669"/>
    <property type="project" value="UniProtKB-EC"/>
</dbReference>
<dbReference type="EC" id="3.6.1.9" evidence="4"/>
<keyword evidence="4" id="KW-0963">Cytoplasm</keyword>
<proteinExistence type="inferred from homology"/>
<comment type="caution">
    <text evidence="4">Lacks conserved residue(s) required for the propagation of feature annotation.</text>
</comment>
<dbReference type="InterPro" id="IPR029001">
    <property type="entry name" value="ITPase-like_fam"/>
</dbReference>
<dbReference type="PANTHER" id="PTHR43213:SF5">
    <property type="entry name" value="BIFUNCTIONAL DTTP_UTP PYROPHOSPHATASE_METHYLTRANSFERASE PROTEIN-RELATED"/>
    <property type="match status" value="1"/>
</dbReference>
<dbReference type="SUPFAM" id="SSF52972">
    <property type="entry name" value="ITPase-like"/>
    <property type="match status" value="1"/>
</dbReference>
<dbReference type="Pfam" id="PF02545">
    <property type="entry name" value="Maf"/>
    <property type="match status" value="1"/>
</dbReference>
<dbReference type="GO" id="GO:0005737">
    <property type="term" value="C:cytoplasm"/>
    <property type="evidence" value="ECO:0007669"/>
    <property type="project" value="UniProtKB-SubCell"/>
</dbReference>
<dbReference type="RefSeq" id="WP_070977803.1">
    <property type="nucleotide sequence ID" value="NZ_CP043420.1"/>
</dbReference>
<dbReference type="PIRSF" id="PIRSF006305">
    <property type="entry name" value="Maf"/>
    <property type="match status" value="1"/>
</dbReference>
<comment type="catalytic activity">
    <reaction evidence="4">
        <text>dTTP + H2O = dTMP + diphosphate + H(+)</text>
        <dbReference type="Rhea" id="RHEA:28534"/>
        <dbReference type="ChEBI" id="CHEBI:15377"/>
        <dbReference type="ChEBI" id="CHEBI:15378"/>
        <dbReference type="ChEBI" id="CHEBI:33019"/>
        <dbReference type="ChEBI" id="CHEBI:37568"/>
        <dbReference type="ChEBI" id="CHEBI:63528"/>
        <dbReference type="EC" id="3.6.1.9"/>
    </reaction>
</comment>
<keyword evidence="2 4" id="KW-0378">Hydrolase</keyword>
<protein>
    <recommendedName>
        <fullName evidence="4">dTTP/UTP pyrophosphatase</fullName>
        <shortName evidence="4">dTTPase/UTPase</shortName>
        <ecNumber evidence="4">3.6.1.9</ecNumber>
    </recommendedName>
    <alternativeName>
        <fullName evidence="4">Nucleoside triphosphate pyrophosphatase</fullName>
    </alternativeName>
    <alternativeName>
        <fullName evidence="4">Nucleotide pyrophosphatase</fullName>
        <shortName evidence="4">Nucleotide PPase</shortName>
    </alternativeName>
</protein>
<organism evidence="5 6">
    <name type="scientific">Kushneria phosphatilytica</name>
    <dbReference type="NCBI Taxonomy" id="657387"/>
    <lineage>
        <taxon>Bacteria</taxon>
        <taxon>Pseudomonadati</taxon>
        <taxon>Pseudomonadota</taxon>
        <taxon>Gammaproteobacteria</taxon>
        <taxon>Oceanospirillales</taxon>
        <taxon>Halomonadaceae</taxon>
        <taxon>Kushneria</taxon>
    </lineage>
</organism>
<feature type="site" description="Important for substrate specificity" evidence="4">
    <location>
        <position position="71"/>
    </location>
</feature>
<keyword evidence="3 4" id="KW-0546">Nucleotide metabolism</keyword>
<keyword evidence="6" id="KW-1185">Reference proteome</keyword>
<comment type="cofactor">
    <cofactor evidence="1 4">
        <name>a divalent metal cation</name>
        <dbReference type="ChEBI" id="CHEBI:60240"/>
    </cofactor>
</comment>
<evidence type="ECO:0000313" key="5">
    <source>
        <dbReference type="EMBL" id="QEL11466.1"/>
    </source>
</evidence>
<comment type="similarity">
    <text evidence="4">Belongs to the Maf family. YhdE subfamily.</text>
</comment>
<dbReference type="HAMAP" id="MF_00528">
    <property type="entry name" value="Maf"/>
    <property type="match status" value="1"/>
</dbReference>
<dbReference type="InterPro" id="IPR003697">
    <property type="entry name" value="Maf-like"/>
</dbReference>
<dbReference type="Proteomes" id="UP000322553">
    <property type="component" value="Chromosome"/>
</dbReference>
<name>A0A1S1NY19_9GAMM</name>
<dbReference type="GO" id="GO:0009117">
    <property type="term" value="P:nucleotide metabolic process"/>
    <property type="evidence" value="ECO:0007669"/>
    <property type="project" value="UniProtKB-KW"/>
</dbReference>
<dbReference type="OrthoDB" id="9807767at2"/>